<sequence length="210" mass="23861">MSSLMSYEIEKSSRSDIKPVYLAFKATRETAEASDDDTKAEAETDDELVLIAKRKRKFASKCWFNKNKGERKRHSKQLELRCFKCNKKGHIKTDCPLLREKEQPSAPNKGKRAMLAWEESDESDDEQEQALVCSTTRTEVNHTTEESLCLRIEAKENEWYLDNGCSKHMIGDPSKFSNLTLQNGGFISFGNNNKGSIIGTGTIVDRLENL</sequence>
<dbReference type="Proteomes" id="UP001057402">
    <property type="component" value="Chromosome 11"/>
</dbReference>
<gene>
    <name evidence="1" type="ORF">MLD38_037432</name>
</gene>
<evidence type="ECO:0000313" key="1">
    <source>
        <dbReference type="EMBL" id="KAI4312628.1"/>
    </source>
</evidence>
<reference evidence="2" key="1">
    <citation type="journal article" date="2023" name="Front. Plant Sci.">
        <title>Chromosomal-level genome assembly of Melastoma candidum provides insights into trichome evolution.</title>
        <authorList>
            <person name="Zhong Y."/>
            <person name="Wu W."/>
            <person name="Sun C."/>
            <person name="Zou P."/>
            <person name="Liu Y."/>
            <person name="Dai S."/>
            <person name="Zhou R."/>
        </authorList>
    </citation>
    <scope>NUCLEOTIDE SEQUENCE [LARGE SCALE GENOMIC DNA]</scope>
</reference>
<name>A0ACB9LN03_9MYRT</name>
<organism evidence="1 2">
    <name type="scientific">Melastoma candidum</name>
    <dbReference type="NCBI Taxonomy" id="119954"/>
    <lineage>
        <taxon>Eukaryota</taxon>
        <taxon>Viridiplantae</taxon>
        <taxon>Streptophyta</taxon>
        <taxon>Embryophyta</taxon>
        <taxon>Tracheophyta</taxon>
        <taxon>Spermatophyta</taxon>
        <taxon>Magnoliopsida</taxon>
        <taxon>eudicotyledons</taxon>
        <taxon>Gunneridae</taxon>
        <taxon>Pentapetalae</taxon>
        <taxon>rosids</taxon>
        <taxon>malvids</taxon>
        <taxon>Myrtales</taxon>
        <taxon>Melastomataceae</taxon>
        <taxon>Melastomatoideae</taxon>
        <taxon>Melastomateae</taxon>
        <taxon>Melastoma</taxon>
    </lineage>
</organism>
<comment type="caution">
    <text evidence="1">The sequence shown here is derived from an EMBL/GenBank/DDBJ whole genome shotgun (WGS) entry which is preliminary data.</text>
</comment>
<proteinExistence type="predicted"/>
<accession>A0ACB9LN03</accession>
<keyword evidence="2" id="KW-1185">Reference proteome</keyword>
<evidence type="ECO:0000313" key="2">
    <source>
        <dbReference type="Proteomes" id="UP001057402"/>
    </source>
</evidence>
<dbReference type="EMBL" id="CM042890">
    <property type="protein sequence ID" value="KAI4312628.1"/>
    <property type="molecule type" value="Genomic_DNA"/>
</dbReference>
<protein>
    <submittedName>
        <fullName evidence="1">Uncharacterized protein</fullName>
    </submittedName>
</protein>